<evidence type="ECO:0000256" key="4">
    <source>
        <dbReference type="ARBA" id="ARBA00022840"/>
    </source>
</evidence>
<keyword evidence="3" id="KW-0418">Kinase</keyword>
<evidence type="ECO:0000313" key="10">
    <source>
        <dbReference type="Proteomes" id="UP000777482"/>
    </source>
</evidence>
<feature type="region of interest" description="Disordered" evidence="7">
    <location>
        <begin position="376"/>
        <end position="520"/>
    </location>
</feature>
<dbReference type="Pfam" id="PF00069">
    <property type="entry name" value="Pkinase"/>
    <property type="match status" value="2"/>
</dbReference>
<feature type="compositionally biased region" description="Acidic residues" evidence="7">
    <location>
        <begin position="727"/>
        <end position="739"/>
    </location>
</feature>
<comment type="similarity">
    <text evidence="5">Belongs to the protein kinase superfamily. Ser/Thr protein kinase family. GCN2 subfamily.</text>
</comment>
<dbReference type="InterPro" id="IPR008271">
    <property type="entry name" value="Ser/Thr_kinase_AS"/>
</dbReference>
<feature type="region of interest" description="Disordered" evidence="7">
    <location>
        <begin position="1587"/>
        <end position="1610"/>
    </location>
</feature>
<feature type="compositionally biased region" description="Basic and acidic residues" evidence="7">
    <location>
        <begin position="1600"/>
        <end position="1610"/>
    </location>
</feature>
<dbReference type="PANTHER" id="PTHR11042">
    <property type="entry name" value="EUKARYOTIC TRANSLATION INITIATION FACTOR 2-ALPHA KINASE EIF2-ALPHA KINASE -RELATED"/>
    <property type="match status" value="1"/>
</dbReference>
<feature type="compositionally biased region" description="Low complexity" evidence="7">
    <location>
        <begin position="384"/>
        <end position="396"/>
    </location>
</feature>
<feature type="compositionally biased region" description="Low complexity" evidence="7">
    <location>
        <begin position="997"/>
        <end position="1020"/>
    </location>
</feature>
<feature type="compositionally biased region" description="Low complexity" evidence="7">
    <location>
        <begin position="1"/>
        <end position="10"/>
    </location>
</feature>
<dbReference type="PROSITE" id="PS50011">
    <property type="entry name" value="PROTEIN_KINASE_DOM"/>
    <property type="match status" value="1"/>
</dbReference>
<evidence type="ECO:0000256" key="7">
    <source>
        <dbReference type="SAM" id="MobiDB-lite"/>
    </source>
</evidence>
<evidence type="ECO:0000256" key="5">
    <source>
        <dbReference type="ARBA" id="ARBA00037982"/>
    </source>
</evidence>
<dbReference type="InterPro" id="IPR011009">
    <property type="entry name" value="Kinase-like_dom_sf"/>
</dbReference>
<feature type="region of interest" description="Disordered" evidence="7">
    <location>
        <begin position="978"/>
        <end position="1035"/>
    </location>
</feature>
<evidence type="ECO:0000259" key="8">
    <source>
        <dbReference type="PROSITE" id="PS50011"/>
    </source>
</evidence>
<comment type="caution">
    <text evidence="9">The sequence shown here is derived from an EMBL/GenBank/DDBJ whole genome shotgun (WGS) entry which is preliminary data.</text>
</comment>
<evidence type="ECO:0000256" key="3">
    <source>
        <dbReference type="ARBA" id="ARBA00022777"/>
    </source>
</evidence>
<feature type="compositionally biased region" description="Low complexity" evidence="7">
    <location>
        <begin position="1087"/>
        <end position="1096"/>
    </location>
</feature>
<dbReference type="EMBL" id="PUHQ01000017">
    <property type="protein sequence ID" value="KAG0663892.1"/>
    <property type="molecule type" value="Genomic_DNA"/>
</dbReference>
<keyword evidence="4 6" id="KW-0067">ATP-binding</keyword>
<dbReference type="GO" id="GO:0005634">
    <property type="term" value="C:nucleus"/>
    <property type="evidence" value="ECO:0007669"/>
    <property type="project" value="TreeGrafter"/>
</dbReference>
<organism evidence="9 10">
    <name type="scientific">Rhodotorula mucilaginosa</name>
    <name type="common">Yeast</name>
    <name type="synonym">Rhodotorula rubra</name>
    <dbReference type="NCBI Taxonomy" id="5537"/>
    <lineage>
        <taxon>Eukaryota</taxon>
        <taxon>Fungi</taxon>
        <taxon>Dikarya</taxon>
        <taxon>Basidiomycota</taxon>
        <taxon>Pucciniomycotina</taxon>
        <taxon>Microbotryomycetes</taxon>
        <taxon>Sporidiobolales</taxon>
        <taxon>Sporidiobolaceae</taxon>
        <taxon>Rhodotorula</taxon>
    </lineage>
</organism>
<dbReference type="Gene3D" id="1.10.510.10">
    <property type="entry name" value="Transferase(Phosphotransferase) domain 1"/>
    <property type="match status" value="1"/>
</dbReference>
<name>A0A9P7B796_RHOMI</name>
<dbReference type="InterPro" id="IPR017441">
    <property type="entry name" value="Protein_kinase_ATP_BS"/>
</dbReference>
<evidence type="ECO:0000256" key="6">
    <source>
        <dbReference type="PROSITE-ProRule" id="PRU10141"/>
    </source>
</evidence>
<feature type="binding site" evidence="6">
    <location>
        <position position="1246"/>
    </location>
    <ligand>
        <name>ATP</name>
        <dbReference type="ChEBI" id="CHEBI:30616"/>
    </ligand>
</feature>
<dbReference type="Gene3D" id="3.30.200.20">
    <property type="entry name" value="Phosphorylase Kinase, domain 1"/>
    <property type="match status" value="1"/>
</dbReference>
<feature type="region of interest" description="Disordered" evidence="7">
    <location>
        <begin position="1"/>
        <end position="144"/>
    </location>
</feature>
<feature type="compositionally biased region" description="Basic residues" evidence="7">
    <location>
        <begin position="287"/>
        <end position="315"/>
    </location>
</feature>
<evidence type="ECO:0000256" key="2">
    <source>
        <dbReference type="ARBA" id="ARBA00022741"/>
    </source>
</evidence>
<feature type="compositionally biased region" description="Polar residues" evidence="7">
    <location>
        <begin position="420"/>
        <end position="441"/>
    </location>
</feature>
<feature type="compositionally biased region" description="Low complexity" evidence="7">
    <location>
        <begin position="555"/>
        <end position="571"/>
    </location>
</feature>
<feature type="compositionally biased region" description="Polar residues" evidence="7">
    <location>
        <begin position="467"/>
        <end position="478"/>
    </location>
</feature>
<feature type="region of interest" description="Disordered" evidence="7">
    <location>
        <begin position="1069"/>
        <end position="1116"/>
    </location>
</feature>
<feature type="compositionally biased region" description="Polar residues" evidence="7">
    <location>
        <begin position="448"/>
        <end position="459"/>
    </location>
</feature>
<dbReference type="GO" id="GO:0110031">
    <property type="term" value="P:negative regulation of G2/MI transition of meiotic cell cycle"/>
    <property type="evidence" value="ECO:0007669"/>
    <property type="project" value="TreeGrafter"/>
</dbReference>
<proteinExistence type="inferred from homology"/>
<dbReference type="PROSITE" id="PS00108">
    <property type="entry name" value="PROTEIN_KINASE_ST"/>
    <property type="match status" value="1"/>
</dbReference>
<feature type="compositionally biased region" description="Polar residues" evidence="7">
    <location>
        <begin position="573"/>
        <end position="599"/>
    </location>
</feature>
<dbReference type="OrthoDB" id="5337378at2759"/>
<dbReference type="InterPro" id="IPR050339">
    <property type="entry name" value="CC_SR_Kinase"/>
</dbReference>
<sequence length="1610" mass="169264">MDAFRSAASPSPSPHTHILRPRRSFQRTPFTSKANLLSSTGLLGGGPREGQDKLQSPVKLGDGTPDPQQQQQERLPARGRGRGSAAVLFPPSPDLASVPASPSRCATSPVSFPASPAATAAAGPATASPAPAPTRGSTRPGQREVASLKRLANAFGGAVLGKTRSSTARKAFDLNDWNHDLAAIASHPSSSTPTSPPVQGAQLAGESPSVPRRRSSRANMRAEMSSPVAEVASPRITRPRPGSGGSATSDKARPSGGEIGRRRKSDELDDVQLDSPPAAPSGPSRRESHHVHHPLHAHSHPLSRPHSLAHAHTLRSSRSLASQAGHGISSPLSPLATSASAYIPHSAPSVYFDPHARVDESTLPPPSKRVSIDRLASLSETEGDSSSASGFSGDDAVFGGPAVTQTPTAPALATRKVTRTKSLSRPSVPSFTIAPISSSASHPGFETQKLSPNLPSPSELQRAPSPLNRSRVASSNALDTLEETGPAIDYFSTPGSGLREGPLSPALSIESTMTPPRRRGADTAFTLFGANPTLAGAADRAARRHSMLPHATGFSSHALASPPLAASPAKSGATGSTSMPDMSLPGGTSTATGDASSGPDSDRPPPLPRLRPLHATTGAKRLSLAPSDAELDSFHFARRSSAPDALRPFCTLRFRLLSLPPLTLPSFLAATPLQAPPVGRKRNANGTLLAGGATSRLAAVSPIVNPPSSSPAQMRWRGGERQHSAAEDADGEDDVMDEDEFPSRLSIDSWREGAPALTDAATSISSSSLCTALSGQAENGDPAIVTASTSAHSLNSANGAAHPEGVSAEGTFFTPQNYKNVRPLAAAFMSTGLVSKRNRPRNNSLSGAPVFNLHQHLQQQLGETAVPKGSPMKMPASAENMVPLPNPLVASLSRPSIMPDTPVKRSAFQAGVTASSSRPSLACSVATPILKVEDAPSSESIQDSPTANAIGSGSPVGAGCVLSEKQTAALSLTADMDERGEGRGSLSPLASGIVDGVPRSQSPLSRSSVSPSSSSTGGSTIDLRPPARVSAQAGDVSPTVHAFKAGSRFSSASVRNSLGRVRPALFRRRSSGQLSGEGSFLGAQYRSGGSSSGKSSATNTIAEGEPMTPTRSGNTKYWEGTQLLDTPTEEVPITPATTTFPGLPSQHLVPSSHFIHPLATPHGAPRASFPLSDVEQRARGDGPPGRPQFKIRHSSSTVLSLRQHEMSQPNRFETDYTLLRNLGNGEFSDAWEVQDHTRDGQVYAVKRTKQPFLGPKDRLRRLEEVDILRLFSSEHDASPHLISLVDAWEQAGHLFIQTELCPAGNLAYWLEEYGAEHEQLDEARLWKIVTELAAGVAHMHSRNVLHLDLKPANVFITDKGHLKIGDFGLATRWPRADPLSIISGAAVQSPGWEGLRVDTVWRSEAGERRSRAKSNGDAPEDLEREGDREYIAPEILSGRYGKEADIFSLGLIALEAAANVVLPDNGPAWQKLRANDLSDVDLSRLSPVFVGVLQGMLNKSPDARATIVDVVQQPVIAQLCGMLERSLALPAAAADRSMDGSAPEVLGAVCAEADSFLHDVFAKAYPEQASPAAPAFLMPPQAMSPPLFDISPAEDSEYVSTHEDERMDLD</sequence>
<dbReference type="PANTHER" id="PTHR11042:SF190">
    <property type="entry name" value="MITOSIS INHIBITOR PROTEIN KINASE MIK1"/>
    <property type="match status" value="1"/>
</dbReference>
<feature type="region of interest" description="Disordered" evidence="7">
    <location>
        <begin position="700"/>
        <end position="739"/>
    </location>
</feature>
<dbReference type="GO" id="GO:0005524">
    <property type="term" value="F:ATP binding"/>
    <property type="evidence" value="ECO:0007669"/>
    <property type="project" value="UniProtKB-UniRule"/>
</dbReference>
<dbReference type="SMART" id="SM00220">
    <property type="entry name" value="S_TKc"/>
    <property type="match status" value="1"/>
</dbReference>
<evidence type="ECO:0000313" key="9">
    <source>
        <dbReference type="EMBL" id="KAG0663892.1"/>
    </source>
</evidence>
<feature type="region of interest" description="Disordered" evidence="7">
    <location>
        <begin position="553"/>
        <end position="621"/>
    </location>
</feature>
<feature type="compositionally biased region" description="Basic and acidic residues" evidence="7">
    <location>
        <begin position="717"/>
        <end position="726"/>
    </location>
</feature>
<keyword evidence="1" id="KW-0808">Transferase</keyword>
<evidence type="ECO:0000256" key="1">
    <source>
        <dbReference type="ARBA" id="ARBA00022679"/>
    </source>
</evidence>
<reference evidence="9 10" key="1">
    <citation type="submission" date="2020-11" db="EMBL/GenBank/DDBJ databases">
        <title>Kefir isolates.</title>
        <authorList>
            <person name="Marcisauskas S."/>
            <person name="Kim Y."/>
            <person name="Blasche S."/>
        </authorList>
    </citation>
    <scope>NUCLEOTIDE SEQUENCE [LARGE SCALE GENOMIC DNA]</scope>
    <source>
        <strain evidence="9 10">KR</strain>
    </source>
</reference>
<dbReference type="GO" id="GO:0005737">
    <property type="term" value="C:cytoplasm"/>
    <property type="evidence" value="ECO:0007669"/>
    <property type="project" value="TreeGrafter"/>
</dbReference>
<dbReference type="PROSITE" id="PS00107">
    <property type="entry name" value="PROTEIN_KINASE_ATP"/>
    <property type="match status" value="1"/>
</dbReference>
<gene>
    <name evidence="9" type="ORF">C6P46_002118</name>
</gene>
<dbReference type="InterPro" id="IPR000719">
    <property type="entry name" value="Prot_kinase_dom"/>
</dbReference>
<dbReference type="Proteomes" id="UP000777482">
    <property type="component" value="Unassembled WGS sequence"/>
</dbReference>
<accession>A0A9P7B796</accession>
<keyword evidence="10" id="KW-1185">Reference proteome</keyword>
<feature type="compositionally biased region" description="Low complexity" evidence="7">
    <location>
        <begin position="106"/>
        <end position="129"/>
    </location>
</feature>
<dbReference type="GO" id="GO:0004713">
    <property type="term" value="F:protein tyrosine kinase activity"/>
    <property type="evidence" value="ECO:0007669"/>
    <property type="project" value="TreeGrafter"/>
</dbReference>
<feature type="domain" description="Protein kinase" evidence="8">
    <location>
        <begin position="1216"/>
        <end position="1516"/>
    </location>
</feature>
<feature type="region of interest" description="Disordered" evidence="7">
    <location>
        <begin position="184"/>
        <end position="328"/>
    </location>
</feature>
<keyword evidence="2 6" id="KW-0547">Nucleotide-binding</keyword>
<dbReference type="SUPFAM" id="SSF56112">
    <property type="entry name" value="Protein kinase-like (PK-like)"/>
    <property type="match status" value="1"/>
</dbReference>
<feature type="compositionally biased region" description="Polar residues" evidence="7">
    <location>
        <begin position="26"/>
        <end position="35"/>
    </location>
</feature>
<protein>
    <recommendedName>
        <fullName evidence="8">Protein kinase domain-containing protein</fullName>
    </recommendedName>
</protein>